<gene>
    <name evidence="3" type="ORF">EV678_1606</name>
</gene>
<dbReference type="InterPro" id="IPR050194">
    <property type="entry name" value="Glycosyltransferase_grp1"/>
</dbReference>
<dbReference type="Gene3D" id="3.40.50.2000">
    <property type="entry name" value="Glycogen Phosphorylase B"/>
    <property type="match status" value="2"/>
</dbReference>
<dbReference type="EMBL" id="SHKM01000001">
    <property type="protein sequence ID" value="RZT90785.1"/>
    <property type="molecule type" value="Genomic_DNA"/>
</dbReference>
<dbReference type="SUPFAM" id="SSF53756">
    <property type="entry name" value="UDP-Glycosyltransferase/glycogen phosphorylase"/>
    <property type="match status" value="1"/>
</dbReference>
<keyword evidence="4" id="KW-1185">Reference proteome</keyword>
<accession>A0ABY0IT78</accession>
<dbReference type="InterPro" id="IPR001296">
    <property type="entry name" value="Glyco_trans_1"/>
</dbReference>
<reference evidence="3 4" key="1">
    <citation type="submission" date="2019-02" db="EMBL/GenBank/DDBJ databases">
        <title>Genomic Encyclopedia of Type Strains, Phase IV (KMG-IV): sequencing the most valuable type-strain genomes for metagenomic binning, comparative biology and taxonomic classification.</title>
        <authorList>
            <person name="Goeker M."/>
        </authorList>
    </citation>
    <scope>NUCLEOTIDE SEQUENCE [LARGE SCALE GENOMIC DNA]</scope>
    <source>
        <strain evidence="3 4">DSM 21223</strain>
    </source>
</reference>
<evidence type="ECO:0000259" key="2">
    <source>
        <dbReference type="Pfam" id="PF13579"/>
    </source>
</evidence>
<dbReference type="Pfam" id="PF00534">
    <property type="entry name" value="Glycos_transf_1"/>
    <property type="match status" value="1"/>
</dbReference>
<name>A0ABY0IT78_9RHOO</name>
<dbReference type="CDD" id="cd03808">
    <property type="entry name" value="GT4_CapM-like"/>
    <property type="match status" value="1"/>
</dbReference>
<dbReference type="PANTHER" id="PTHR45947:SF3">
    <property type="entry name" value="SULFOQUINOVOSYL TRANSFERASE SQD2"/>
    <property type="match status" value="1"/>
</dbReference>
<organism evidence="3 4">
    <name type="scientific">Azospira oryzae</name>
    <dbReference type="NCBI Taxonomy" id="146939"/>
    <lineage>
        <taxon>Bacteria</taxon>
        <taxon>Pseudomonadati</taxon>
        <taxon>Pseudomonadota</taxon>
        <taxon>Betaproteobacteria</taxon>
        <taxon>Rhodocyclales</taxon>
        <taxon>Rhodocyclaceae</taxon>
        <taxon>Azospira</taxon>
    </lineage>
</organism>
<feature type="domain" description="Glycosyl transferase family 1" evidence="1">
    <location>
        <begin position="214"/>
        <end position="366"/>
    </location>
</feature>
<proteinExistence type="predicted"/>
<dbReference type="Pfam" id="PF13579">
    <property type="entry name" value="Glyco_trans_4_4"/>
    <property type="match status" value="1"/>
</dbReference>
<dbReference type="Proteomes" id="UP000292136">
    <property type="component" value="Unassembled WGS sequence"/>
</dbReference>
<dbReference type="PANTHER" id="PTHR45947">
    <property type="entry name" value="SULFOQUINOVOSYL TRANSFERASE SQD2"/>
    <property type="match status" value="1"/>
</dbReference>
<feature type="domain" description="Glycosyltransferase subfamily 4-like N-terminal" evidence="2">
    <location>
        <begin position="42"/>
        <end position="171"/>
    </location>
</feature>
<evidence type="ECO:0000259" key="1">
    <source>
        <dbReference type="Pfam" id="PF00534"/>
    </source>
</evidence>
<dbReference type="InterPro" id="IPR028098">
    <property type="entry name" value="Glyco_trans_4-like_N"/>
</dbReference>
<comment type="caution">
    <text evidence="3">The sequence shown here is derived from an EMBL/GenBank/DDBJ whole genome shotgun (WGS) entry which is preliminary data.</text>
</comment>
<evidence type="ECO:0000313" key="3">
    <source>
        <dbReference type="EMBL" id="RZT90785.1"/>
    </source>
</evidence>
<evidence type="ECO:0000313" key="4">
    <source>
        <dbReference type="Proteomes" id="UP000292136"/>
    </source>
</evidence>
<protein>
    <submittedName>
        <fullName evidence="3">Glycosyltransferase involved in cell wall biosynthesis</fullName>
    </submittedName>
</protein>
<sequence length="395" mass="42595">MNLPDPAGDGRAAKPAIMFVATTPFAVNAFLATHLETLARHYRITLCVNLQAYELLPALARQVEVRHIPFVRKIAPWDDLRTLLQLLAVVRQVRPAVIHSITPKAGLLAMLAGFLARVPHRWHTFTGQVWATRQGLGRRLLKAMDRLIVLLASRVFADSASQCRLLRDEGVVSGDGIGMLGAGSIAGVDLQRFHPDGAFRIALRQEVGCQPAACVFLFVGRLARDKGVFDLVSAFAQAARSAPGMELWVVGPNEEGLLPALQQAAADCPAPIRWLGATPTPERFMAAADVLVLPSYREGFGSVIIEGAACGIPALAYRIDGVIDAVADGVSGELVAVGQVEALAAAMVRLATDDERRQTLGRQARARAEGDFSSRTVTAAWLDYYQTQLDKGMHP</sequence>
<dbReference type="RefSeq" id="WP_130459103.1">
    <property type="nucleotide sequence ID" value="NZ_SHKM01000001.1"/>
</dbReference>